<accession>A0A2U0SFN4</accession>
<name>A0A2U0SFN4_9SPHN</name>
<reference evidence="7 8" key="1">
    <citation type="submission" date="2018-05" db="EMBL/GenBank/DDBJ databases">
        <title>Description of Sphingomonas pokkalii sp nov, isolated from the rhizosphere of saline tolerant pokkali rice and its draft genome analysis.</title>
        <authorList>
            <person name="Menon R."/>
            <person name="Kumari S."/>
            <person name="Rameshkumar N."/>
        </authorList>
    </citation>
    <scope>NUCLEOTIDE SEQUENCE [LARGE SCALE GENOMIC DNA]</scope>
    <source>
        <strain evidence="7 8">L3B27</strain>
    </source>
</reference>
<dbReference type="PANTHER" id="PTHR33217:SF7">
    <property type="entry name" value="TRANSPOSASE FOR INSERTION SEQUENCE ELEMENT IS1081"/>
    <property type="match status" value="1"/>
</dbReference>
<dbReference type="GO" id="GO:0003677">
    <property type="term" value="F:DNA binding"/>
    <property type="evidence" value="ECO:0007669"/>
    <property type="project" value="UniProtKB-UniRule"/>
</dbReference>
<evidence type="ECO:0000313" key="8">
    <source>
        <dbReference type="Proteomes" id="UP000245890"/>
    </source>
</evidence>
<proteinExistence type="inferred from homology"/>
<evidence type="ECO:0000313" key="7">
    <source>
        <dbReference type="EMBL" id="PVX30177.1"/>
    </source>
</evidence>
<sequence length="427" mass="47357">MTDDRLPLAELMAKTGDGDFLRSVAESVLQILMEADVDGLIGASRHERSGERSTWRNGYRDRSLDTRLGTLNLKIPKLRTGAYFPGFLEPRKTVEKALVSVIQEAWIAGVSTRRVDELVQAMGGAAQGSGDAQHRWNGGGGMSGISKSSVSKLCKDIDERVNAFLKRPLTGEWPYLWLDATYLKVREGGRIVSVAAIIAVAVTTEGKREIVGLHIGPSEAEPFWSTFLRDLVRRGLKGVKLVISDAHEGLKAAITRVVGATWQRCRVHFMRNALAHVPKGQNTMVAAAIRQVFLQPDHAAATQTWRHVADQLRARWPKLGACMDNAEHDVLAYMTFPEQHRTKLHSTNPLERLNKEVKRRADVVGIFPNEDSITRLIGAVLLEQNDEYQLQNRYMQIEGMAALVTPQIEEVPPLQITDVDGPSLVGH</sequence>
<dbReference type="InterPro" id="IPR001207">
    <property type="entry name" value="Transposase_mutator"/>
</dbReference>
<dbReference type="OrthoDB" id="165209at2"/>
<keyword evidence="6" id="KW-0814">Transposable element</keyword>
<keyword evidence="5 6" id="KW-0233">DNA recombination</keyword>
<keyword evidence="8" id="KW-1185">Reference proteome</keyword>
<protein>
    <recommendedName>
        <fullName evidence="6">Mutator family transposase</fullName>
    </recommendedName>
</protein>
<dbReference type="Pfam" id="PF00872">
    <property type="entry name" value="Transposase_mut"/>
    <property type="match status" value="2"/>
</dbReference>
<evidence type="ECO:0000256" key="4">
    <source>
        <dbReference type="ARBA" id="ARBA00023125"/>
    </source>
</evidence>
<dbReference type="Proteomes" id="UP000245890">
    <property type="component" value="Unassembled WGS sequence"/>
</dbReference>
<comment type="caution">
    <text evidence="7">The sequence shown here is derived from an EMBL/GenBank/DDBJ whole genome shotgun (WGS) entry which is preliminary data.</text>
</comment>
<dbReference type="GO" id="GO:0006313">
    <property type="term" value="P:DNA transposition"/>
    <property type="evidence" value="ECO:0007669"/>
    <property type="project" value="UniProtKB-UniRule"/>
</dbReference>
<comment type="similarity">
    <text evidence="2 6">Belongs to the transposase mutator family.</text>
</comment>
<evidence type="ECO:0000256" key="2">
    <source>
        <dbReference type="ARBA" id="ARBA00010961"/>
    </source>
</evidence>
<keyword evidence="4 6" id="KW-0238">DNA-binding</keyword>
<evidence type="ECO:0000256" key="1">
    <source>
        <dbReference type="ARBA" id="ARBA00002190"/>
    </source>
</evidence>
<dbReference type="EMBL" id="QENQ01000001">
    <property type="protein sequence ID" value="PVX30177.1"/>
    <property type="molecule type" value="Genomic_DNA"/>
</dbReference>
<dbReference type="NCBIfam" id="NF033543">
    <property type="entry name" value="transpos_IS256"/>
    <property type="match status" value="1"/>
</dbReference>
<evidence type="ECO:0000256" key="3">
    <source>
        <dbReference type="ARBA" id="ARBA00022578"/>
    </source>
</evidence>
<comment type="function">
    <text evidence="1 6">Required for the transposition of the insertion element.</text>
</comment>
<dbReference type="GO" id="GO:0004803">
    <property type="term" value="F:transposase activity"/>
    <property type="evidence" value="ECO:0007669"/>
    <property type="project" value="UniProtKB-UniRule"/>
</dbReference>
<dbReference type="PANTHER" id="PTHR33217">
    <property type="entry name" value="TRANSPOSASE FOR INSERTION SEQUENCE ELEMENT IS1081"/>
    <property type="match status" value="1"/>
</dbReference>
<dbReference type="AlphaFoldDB" id="A0A2U0SFN4"/>
<organism evidence="7 8">
    <name type="scientific">Sphingomonas pokkalii</name>
    <dbReference type="NCBI Taxonomy" id="2175090"/>
    <lineage>
        <taxon>Bacteria</taxon>
        <taxon>Pseudomonadati</taxon>
        <taxon>Pseudomonadota</taxon>
        <taxon>Alphaproteobacteria</taxon>
        <taxon>Sphingomonadales</taxon>
        <taxon>Sphingomonadaceae</taxon>
        <taxon>Sphingomonas</taxon>
    </lineage>
</organism>
<evidence type="ECO:0000256" key="5">
    <source>
        <dbReference type="ARBA" id="ARBA00023172"/>
    </source>
</evidence>
<evidence type="ECO:0000256" key="6">
    <source>
        <dbReference type="RuleBase" id="RU365089"/>
    </source>
</evidence>
<gene>
    <name evidence="7" type="ORF">DD559_13235</name>
</gene>
<dbReference type="RefSeq" id="WP_116469590.1">
    <property type="nucleotide sequence ID" value="NZ_QENQ01000001.1"/>
</dbReference>
<keyword evidence="3 6" id="KW-0815">Transposition</keyword>